<keyword evidence="2" id="KW-0614">Plasmid</keyword>
<reference evidence="3" key="1">
    <citation type="journal article" date="2011" name="PLoS Genet.">
        <title>Azospirillum genomes reveal transition of bacteria from aquatic to terrestrial environments.</title>
        <authorList>
            <person name="Wisniewski-Dye F."/>
            <person name="Borziak K."/>
            <person name="Khalsa-Moyers G."/>
            <person name="Alexandre G."/>
            <person name="Sukharnikov L.O."/>
            <person name="Wuichet K."/>
            <person name="Hurst G.B."/>
            <person name="McDonald W.H."/>
            <person name="Robertson J.S."/>
            <person name="Barbe V."/>
            <person name="Calteau A."/>
            <person name="Rouy Z."/>
            <person name="Mangenot S."/>
            <person name="Prigent-Combaret C."/>
            <person name="Normand P."/>
            <person name="Boyer M."/>
            <person name="Siguier P."/>
            <person name="Dessaux Y."/>
            <person name="Elmerich C."/>
            <person name="Condemine G."/>
            <person name="Krishnen G."/>
            <person name="Kennedy I."/>
            <person name="Paterson A.H."/>
            <person name="Gonzalez V."/>
            <person name="Mavingui P."/>
            <person name="Zhulin I.B."/>
        </authorList>
    </citation>
    <scope>NUCLEOTIDE SEQUENCE [LARGE SCALE GENOMIC DNA]</scope>
    <source>
        <strain evidence="3">4B</strain>
    </source>
</reference>
<dbReference type="AlphaFoldDB" id="G7ZIW8"/>
<dbReference type="Pfam" id="PF00685">
    <property type="entry name" value="Sulfotransfer_1"/>
    <property type="match status" value="1"/>
</dbReference>
<accession>G7ZIW8</accession>
<feature type="domain" description="Sulfotransferase" evidence="1">
    <location>
        <begin position="84"/>
        <end position="233"/>
    </location>
</feature>
<geneLocation type="plasmid" evidence="2 3">
    <name>AZO_p6</name>
</geneLocation>
<dbReference type="EMBL" id="FQ311874">
    <property type="protein sequence ID" value="CBS91451.1"/>
    <property type="molecule type" value="Genomic_DNA"/>
</dbReference>
<dbReference type="InterPro" id="IPR027417">
    <property type="entry name" value="P-loop_NTPase"/>
</dbReference>
<dbReference type="SUPFAM" id="SSF52540">
    <property type="entry name" value="P-loop containing nucleoside triphosphate hydrolases"/>
    <property type="match status" value="1"/>
</dbReference>
<evidence type="ECO:0000313" key="3">
    <source>
        <dbReference type="Proteomes" id="UP000005667"/>
    </source>
</evidence>
<dbReference type="GO" id="GO:0008146">
    <property type="term" value="F:sulfotransferase activity"/>
    <property type="evidence" value="ECO:0007669"/>
    <property type="project" value="InterPro"/>
</dbReference>
<dbReference type="OrthoDB" id="7838069at2"/>
<protein>
    <recommendedName>
        <fullName evidence="1">Sulfotransferase domain-containing protein</fullName>
    </recommendedName>
</protein>
<keyword evidence="3" id="KW-1185">Reference proteome</keyword>
<sequence length="364" mass="40450">MAWLVNVLLELGIRTTHWGTARGAGGGSPWRECGDGWTLDEPALSLLKWHLPILHHDGPLRFRDGLEVVWEHRLDLAREPGEAVILYLRDPRDAIHSLYRRDYAHALGYHAYLDRPDVWPDHFPNLFFLPPPETYLLFTLFWLTVGETVPLLTVTFEGMRADPVGTVRRVLAQLGQTRPDDGIVRALERSSFHAARQAMLRTSAEQGTERLTATKGEVGEWRTTHDDAALARFARPLARFEALLADLPAAEATWQAEAIPRDPFGWLEEGAPANLAAVLDAVPAVAGRPAAQLSAHAAVAAGWFTAQAAGGPDFTPPLPRRLFLRFYAFLLEGLDSAPIDTLLRSRHIDRIHGLCREMVGAMPE</sequence>
<dbReference type="KEGG" id="ali:AZOLI_p60028"/>
<dbReference type="InterPro" id="IPR000863">
    <property type="entry name" value="Sulfotransferase_dom"/>
</dbReference>
<name>G7ZIW8_AZOL4</name>
<dbReference type="HOGENOM" id="CLU_760007_0_0_5"/>
<dbReference type="Gene3D" id="3.40.50.300">
    <property type="entry name" value="P-loop containing nucleotide triphosphate hydrolases"/>
    <property type="match status" value="1"/>
</dbReference>
<proteinExistence type="predicted"/>
<dbReference type="RefSeq" id="WP_014189878.1">
    <property type="nucleotide sequence ID" value="NC_016588.1"/>
</dbReference>
<dbReference type="Proteomes" id="UP000005667">
    <property type="component" value="Plasmid AZO_p6"/>
</dbReference>
<organism evidence="2 3">
    <name type="scientific">Azospirillum lipoferum (strain 4B)</name>
    <dbReference type="NCBI Taxonomy" id="862719"/>
    <lineage>
        <taxon>Bacteria</taxon>
        <taxon>Pseudomonadati</taxon>
        <taxon>Pseudomonadota</taxon>
        <taxon>Alphaproteobacteria</taxon>
        <taxon>Rhodospirillales</taxon>
        <taxon>Azospirillaceae</taxon>
        <taxon>Azospirillum</taxon>
    </lineage>
</organism>
<evidence type="ECO:0000313" key="2">
    <source>
        <dbReference type="EMBL" id="CBS91451.1"/>
    </source>
</evidence>
<gene>
    <name evidence="2" type="ordered locus">AZOLI_p60028</name>
</gene>
<evidence type="ECO:0000259" key="1">
    <source>
        <dbReference type="Pfam" id="PF00685"/>
    </source>
</evidence>